<dbReference type="OrthoDB" id="102442at2759"/>
<gene>
    <name evidence="10" type="ORF">CUNI_LOCUS13136</name>
</gene>
<keyword evidence="11" id="KW-1185">Reference proteome</keyword>
<dbReference type="Gene3D" id="2.60.40.1260">
    <property type="entry name" value="Lamin Tail domain"/>
    <property type="match status" value="1"/>
</dbReference>
<feature type="compositionally biased region" description="Polar residues" evidence="7">
    <location>
        <begin position="393"/>
        <end position="402"/>
    </location>
</feature>
<reference evidence="10" key="1">
    <citation type="submission" date="2021-04" db="EMBL/GenBank/DDBJ databases">
        <authorList>
            <consortium name="Molecular Ecology Group"/>
        </authorList>
    </citation>
    <scope>NUCLEOTIDE SEQUENCE</scope>
</reference>
<dbReference type="PANTHER" id="PTHR45721">
    <property type="entry name" value="LAMIN DM0-RELATED"/>
    <property type="match status" value="1"/>
</dbReference>
<dbReference type="GO" id="GO:0051664">
    <property type="term" value="P:nuclear pore localization"/>
    <property type="evidence" value="ECO:0007669"/>
    <property type="project" value="TreeGrafter"/>
</dbReference>
<evidence type="ECO:0000256" key="6">
    <source>
        <dbReference type="SAM" id="Coils"/>
    </source>
</evidence>
<dbReference type="GO" id="GO:0007097">
    <property type="term" value="P:nuclear migration"/>
    <property type="evidence" value="ECO:0007669"/>
    <property type="project" value="TreeGrafter"/>
</dbReference>
<comment type="similarity">
    <text evidence="5">Belongs to the intermediate filament family.</text>
</comment>
<dbReference type="InterPro" id="IPR039008">
    <property type="entry name" value="IF_rod_dom"/>
</dbReference>
<evidence type="ECO:0000256" key="2">
    <source>
        <dbReference type="ARBA" id="ARBA00022754"/>
    </source>
</evidence>
<dbReference type="SUPFAM" id="SSF64593">
    <property type="entry name" value="Intermediate filament protein, coiled coil region"/>
    <property type="match status" value="2"/>
</dbReference>
<dbReference type="Gene3D" id="1.20.5.500">
    <property type="entry name" value="Single helix bin"/>
    <property type="match status" value="1"/>
</dbReference>
<dbReference type="Pfam" id="PF00932">
    <property type="entry name" value="LTD"/>
    <property type="match status" value="1"/>
</dbReference>
<name>A0A8S3ZHF7_9EUPU</name>
<comment type="subcellular location">
    <subcellularLocation>
        <location evidence="1">Nucleus</location>
    </subcellularLocation>
</comment>
<accession>A0A8S3ZHF7</accession>
<evidence type="ECO:0000256" key="1">
    <source>
        <dbReference type="ARBA" id="ARBA00004123"/>
    </source>
</evidence>
<keyword evidence="2 5" id="KW-0403">Intermediate filament</keyword>
<evidence type="ECO:0000259" key="8">
    <source>
        <dbReference type="PROSITE" id="PS51841"/>
    </source>
</evidence>
<protein>
    <recommendedName>
        <fullName evidence="12">Lamin</fullName>
    </recommendedName>
</protein>
<evidence type="ECO:0000313" key="10">
    <source>
        <dbReference type="EMBL" id="CAG5127578.1"/>
    </source>
</evidence>
<dbReference type="Proteomes" id="UP000678393">
    <property type="component" value="Unassembled WGS sequence"/>
</dbReference>
<dbReference type="SMART" id="SM01391">
    <property type="entry name" value="Filament"/>
    <property type="match status" value="1"/>
</dbReference>
<dbReference type="PROSITE" id="PS00226">
    <property type="entry name" value="IF_ROD_1"/>
    <property type="match status" value="1"/>
</dbReference>
<evidence type="ECO:0000256" key="4">
    <source>
        <dbReference type="ARBA" id="ARBA00023242"/>
    </source>
</evidence>
<evidence type="ECO:0000313" key="11">
    <source>
        <dbReference type="Proteomes" id="UP000678393"/>
    </source>
</evidence>
<feature type="compositionally biased region" description="Basic and acidic residues" evidence="7">
    <location>
        <begin position="419"/>
        <end position="429"/>
    </location>
</feature>
<organism evidence="10 11">
    <name type="scientific">Candidula unifasciata</name>
    <dbReference type="NCBI Taxonomy" id="100452"/>
    <lineage>
        <taxon>Eukaryota</taxon>
        <taxon>Metazoa</taxon>
        <taxon>Spiralia</taxon>
        <taxon>Lophotrochozoa</taxon>
        <taxon>Mollusca</taxon>
        <taxon>Gastropoda</taxon>
        <taxon>Heterobranchia</taxon>
        <taxon>Euthyneura</taxon>
        <taxon>Panpulmonata</taxon>
        <taxon>Eupulmonata</taxon>
        <taxon>Stylommatophora</taxon>
        <taxon>Helicina</taxon>
        <taxon>Helicoidea</taxon>
        <taxon>Geomitridae</taxon>
        <taxon>Candidula</taxon>
    </lineage>
</organism>
<feature type="coiled-coil region" evidence="6">
    <location>
        <begin position="298"/>
        <end position="392"/>
    </location>
</feature>
<feature type="domain" description="LTD" evidence="8">
    <location>
        <begin position="433"/>
        <end position="561"/>
    </location>
</feature>
<proteinExistence type="inferred from homology"/>
<evidence type="ECO:0008006" key="12">
    <source>
        <dbReference type="Google" id="ProtNLM"/>
    </source>
</evidence>
<dbReference type="GO" id="GO:0005200">
    <property type="term" value="F:structural constituent of cytoskeleton"/>
    <property type="evidence" value="ECO:0007669"/>
    <property type="project" value="TreeGrafter"/>
</dbReference>
<comment type="caution">
    <text evidence="10">The sequence shown here is derived from an EMBL/GenBank/DDBJ whole genome shotgun (WGS) entry which is preliminary data.</text>
</comment>
<feature type="compositionally biased region" description="Low complexity" evidence="7">
    <location>
        <begin position="9"/>
        <end position="40"/>
    </location>
</feature>
<sequence length="583" mass="66983">MATKHVKRTTTTTYSGGEGPSSSGYSSSSRRSGRQPSPARLSRMQEQEELQGLNDRLAAYIDKVRSLEAENSRLSSQVKSTEELIRREVTTVKNLYESELSELRKLLDETAKEKARLQIEANKYKAEYEDLLGKFNRRDREAAGLERRVQILERQLAETQSRELEKENQNLKNELNRLEGLLAAVKKQLEDETLLRVDLENRVKTLKEDLHFRSQVYEQELEESRIRTTTQLEDVDGRIEQEYEARLQDALREIRAQHEYDLQSVKVELETLYENKIEDLRAQAARSTSSSSAAWEELTLARKSIDDLQSELSKLRSEHAGYEDRIHDLERQLARERDDFRSRLNQRDIEIAHLRAQVEDLEIEYANLLEIKIKLDREIEAYRKLLECEESRLNLSTSTSERPSPATGSSSGGKKRRRGDLAHDVEEYTQRSSSSGFSRSATSSCGVEISEVDADGKFIKLTNTTDKDIPLNQWQVRHVAGENETRHKFGKNIIKAGQSLTLWSSDSDQIHNPPHDLVLKGKKWFVSSEMTTSLLDQDEAEVATCTMTKNIKSVSSYSQRRSGLRHFDIDSAELQDKDKCHVM</sequence>
<dbReference type="GO" id="GO:0031507">
    <property type="term" value="P:heterochromatin formation"/>
    <property type="evidence" value="ECO:0007669"/>
    <property type="project" value="TreeGrafter"/>
</dbReference>
<dbReference type="PROSITE" id="PS51841">
    <property type="entry name" value="LTD"/>
    <property type="match status" value="1"/>
</dbReference>
<keyword evidence="4" id="KW-0539">Nucleus</keyword>
<dbReference type="SUPFAM" id="SSF74853">
    <property type="entry name" value="Lamin A/C globular tail domain"/>
    <property type="match status" value="1"/>
</dbReference>
<dbReference type="InterPro" id="IPR018039">
    <property type="entry name" value="IF_conserved"/>
</dbReference>
<evidence type="ECO:0000256" key="3">
    <source>
        <dbReference type="ARBA" id="ARBA00023054"/>
    </source>
</evidence>
<evidence type="ECO:0000256" key="5">
    <source>
        <dbReference type="RuleBase" id="RU000685"/>
    </source>
</evidence>
<dbReference type="GO" id="GO:0005652">
    <property type="term" value="C:nuclear lamina"/>
    <property type="evidence" value="ECO:0007669"/>
    <property type="project" value="TreeGrafter"/>
</dbReference>
<dbReference type="AlphaFoldDB" id="A0A8S3ZHF7"/>
<dbReference type="Pfam" id="PF00038">
    <property type="entry name" value="Filament"/>
    <property type="match status" value="1"/>
</dbReference>
<dbReference type="GO" id="GO:0006998">
    <property type="term" value="P:nuclear envelope organization"/>
    <property type="evidence" value="ECO:0007669"/>
    <property type="project" value="TreeGrafter"/>
</dbReference>
<dbReference type="GO" id="GO:0090435">
    <property type="term" value="P:protein localization to nuclear envelope"/>
    <property type="evidence" value="ECO:0007669"/>
    <property type="project" value="TreeGrafter"/>
</dbReference>
<dbReference type="GO" id="GO:0005882">
    <property type="term" value="C:intermediate filament"/>
    <property type="evidence" value="ECO:0007669"/>
    <property type="project" value="UniProtKB-KW"/>
</dbReference>
<feature type="region of interest" description="Disordered" evidence="7">
    <location>
        <begin position="1"/>
        <end position="46"/>
    </location>
</feature>
<dbReference type="EMBL" id="CAJHNH020002735">
    <property type="protein sequence ID" value="CAG5127578.1"/>
    <property type="molecule type" value="Genomic_DNA"/>
</dbReference>
<feature type="domain" description="IF rod" evidence="9">
    <location>
        <begin position="46"/>
        <end position="393"/>
    </location>
</feature>
<dbReference type="PROSITE" id="PS51842">
    <property type="entry name" value="IF_ROD_2"/>
    <property type="match status" value="1"/>
</dbReference>
<dbReference type="Gene3D" id="1.20.5.1160">
    <property type="entry name" value="Vasodilator-stimulated phosphoprotein"/>
    <property type="match status" value="2"/>
</dbReference>
<dbReference type="Gene3D" id="1.20.5.170">
    <property type="match status" value="1"/>
</dbReference>
<evidence type="ECO:0000259" key="9">
    <source>
        <dbReference type="PROSITE" id="PS51842"/>
    </source>
</evidence>
<keyword evidence="3 6" id="KW-0175">Coiled coil</keyword>
<feature type="compositionally biased region" description="Low complexity" evidence="7">
    <location>
        <begin position="432"/>
        <end position="441"/>
    </location>
</feature>
<dbReference type="InterPro" id="IPR001322">
    <property type="entry name" value="Lamin_tail_dom"/>
</dbReference>
<dbReference type="PANTHER" id="PTHR45721:SF11">
    <property type="entry name" value="LAMIN DM0-RELATED"/>
    <property type="match status" value="1"/>
</dbReference>
<feature type="region of interest" description="Disordered" evidence="7">
    <location>
        <begin position="393"/>
        <end position="441"/>
    </location>
</feature>
<evidence type="ECO:0000256" key="7">
    <source>
        <dbReference type="SAM" id="MobiDB-lite"/>
    </source>
</evidence>
<dbReference type="InterPro" id="IPR036415">
    <property type="entry name" value="Lamin_tail_dom_sf"/>
</dbReference>